<feature type="compositionally biased region" description="Basic and acidic residues" evidence="1">
    <location>
        <begin position="145"/>
        <end position="154"/>
    </location>
</feature>
<feature type="compositionally biased region" description="Basic and acidic residues" evidence="1">
    <location>
        <begin position="380"/>
        <end position="390"/>
    </location>
</feature>
<organism evidence="2 3">
    <name type="scientific">Symbiodinium natans</name>
    <dbReference type="NCBI Taxonomy" id="878477"/>
    <lineage>
        <taxon>Eukaryota</taxon>
        <taxon>Sar</taxon>
        <taxon>Alveolata</taxon>
        <taxon>Dinophyceae</taxon>
        <taxon>Suessiales</taxon>
        <taxon>Symbiodiniaceae</taxon>
        <taxon>Symbiodinium</taxon>
    </lineage>
</organism>
<feature type="region of interest" description="Disordered" evidence="1">
    <location>
        <begin position="563"/>
        <end position="589"/>
    </location>
</feature>
<feature type="compositionally biased region" description="Basic and acidic residues" evidence="1">
    <location>
        <begin position="247"/>
        <end position="258"/>
    </location>
</feature>
<accession>A0A812TTG6</accession>
<feature type="compositionally biased region" description="Low complexity" evidence="1">
    <location>
        <begin position="273"/>
        <end position="286"/>
    </location>
</feature>
<dbReference type="Proteomes" id="UP000604046">
    <property type="component" value="Unassembled WGS sequence"/>
</dbReference>
<dbReference type="AlphaFoldDB" id="A0A812TTG6"/>
<feature type="compositionally biased region" description="Basic and acidic residues" evidence="1">
    <location>
        <begin position="411"/>
        <end position="425"/>
    </location>
</feature>
<reference evidence="2" key="1">
    <citation type="submission" date="2021-02" db="EMBL/GenBank/DDBJ databases">
        <authorList>
            <person name="Dougan E. K."/>
            <person name="Rhodes N."/>
            <person name="Thang M."/>
            <person name="Chan C."/>
        </authorList>
    </citation>
    <scope>NUCLEOTIDE SEQUENCE</scope>
</reference>
<dbReference type="EMBL" id="CAJNDS010002590">
    <property type="protein sequence ID" value="CAE7536857.1"/>
    <property type="molecule type" value="Genomic_DNA"/>
</dbReference>
<feature type="compositionally biased region" description="Basic and acidic residues" evidence="1">
    <location>
        <begin position="316"/>
        <end position="345"/>
    </location>
</feature>
<dbReference type="PANTHER" id="PTHR37028">
    <property type="entry name" value="UNNAMED PRODUCT-RELATED"/>
    <property type="match status" value="1"/>
</dbReference>
<feature type="region of interest" description="Disordered" evidence="1">
    <location>
        <begin position="136"/>
        <end position="190"/>
    </location>
</feature>
<dbReference type="PANTHER" id="PTHR37028:SF4">
    <property type="entry name" value="ALMS MOTIF DOMAIN-CONTAINING PROTEIN"/>
    <property type="match status" value="1"/>
</dbReference>
<feature type="region of interest" description="Disordered" evidence="1">
    <location>
        <begin position="380"/>
        <end position="458"/>
    </location>
</feature>
<feature type="region of interest" description="Disordered" evidence="1">
    <location>
        <begin position="247"/>
        <end position="293"/>
    </location>
</feature>
<proteinExistence type="predicted"/>
<feature type="region of interest" description="Disordered" evidence="1">
    <location>
        <begin position="316"/>
        <end position="350"/>
    </location>
</feature>
<comment type="caution">
    <text evidence="2">The sequence shown here is derived from an EMBL/GenBank/DDBJ whole genome shotgun (WGS) entry which is preliminary data.</text>
</comment>
<evidence type="ECO:0000313" key="3">
    <source>
        <dbReference type="Proteomes" id="UP000604046"/>
    </source>
</evidence>
<dbReference type="OrthoDB" id="434018at2759"/>
<feature type="compositionally biased region" description="Basic residues" evidence="1">
    <location>
        <begin position="259"/>
        <end position="272"/>
    </location>
</feature>
<protein>
    <submittedName>
        <fullName evidence="2">Uncharacterized protein</fullName>
    </submittedName>
</protein>
<feature type="region of interest" description="Disordered" evidence="1">
    <location>
        <begin position="80"/>
        <end position="101"/>
    </location>
</feature>
<name>A0A812TTG6_9DINO</name>
<sequence length="589" mass="66607">MAASNLSLTALAQVLTCEEALRLAKEHAAPSLLHLCLPNLSLSAEESPWLGAGSPSVSRVPSAQSELSFEGSESFLLEGGFGGQERGTFRSEGSGGVEGGFESFERRGHVWELRRSERLQRLRRLKELQELSKCTFQPNTPQNHTTEHTTEHTTQHATRHATRHATSTRHAGEDARSPKPRKHFSASQSDALAARLCQPLPSEHMRAFHIRRLNDSVEAQKMSQCTFQPDISGTSLQLSLSRLREDWSSTHLESEGPKRPGRPGRARARRRTGSLGSLGSLGSPHSLRPRTNPVPLSMARAQSYLGQNVFHRLHSERGPHKDHKDHNDHNEHNEHNEHKRSKSVEDSTSIADVSTGGAFLRFLERQNRCENVRRQRLERLDDEHNQHKNPEMCAPKMCKRSRQLCTAKNQRRSDSERRRECECRARSPQSAPLSPSFRPQIHPASARRRSRGSHELSAGDWQRRELHVEELREALREMENQESFRPKLNVSNISGRLCLWEPETYTARLAADRERSLALREQELQRQMDEALAECTFHPAVNPGCPRYITRMAESHRALKELRRANANGADGANGAGPGSDRTERPDWR</sequence>
<feature type="compositionally biased region" description="Basic residues" evidence="1">
    <location>
        <begin position="157"/>
        <end position="167"/>
    </location>
</feature>
<gene>
    <name evidence="2" type="ORF">SNAT2548_LOCUS30089</name>
</gene>
<evidence type="ECO:0000256" key="1">
    <source>
        <dbReference type="SAM" id="MobiDB-lite"/>
    </source>
</evidence>
<keyword evidence="3" id="KW-1185">Reference proteome</keyword>
<evidence type="ECO:0000313" key="2">
    <source>
        <dbReference type="EMBL" id="CAE7536857.1"/>
    </source>
</evidence>